<keyword evidence="4" id="KW-0812">Transmembrane</keyword>
<dbReference type="EMBL" id="KZ819637">
    <property type="protein sequence ID" value="PWN89027.1"/>
    <property type="molecule type" value="Genomic_DNA"/>
</dbReference>
<protein>
    <recommendedName>
        <fullName evidence="3 11">Mitochondrial escape protein 2</fullName>
    </recommendedName>
</protein>
<dbReference type="GO" id="GO:0003723">
    <property type="term" value="F:RNA binding"/>
    <property type="evidence" value="ECO:0007669"/>
    <property type="project" value="UniProtKB-UniRule"/>
</dbReference>
<evidence type="ECO:0000256" key="5">
    <source>
        <dbReference type="ARBA" id="ARBA00022792"/>
    </source>
</evidence>
<dbReference type="AlphaFoldDB" id="A0A316YHW7"/>
<keyword evidence="10 11" id="KW-0694">RNA-binding</keyword>
<evidence type="ECO:0000256" key="11">
    <source>
        <dbReference type="RuleBase" id="RU367108"/>
    </source>
</evidence>
<dbReference type="InterPro" id="IPR035979">
    <property type="entry name" value="RBD_domain_sf"/>
</dbReference>
<dbReference type="Pfam" id="PF10443">
    <property type="entry name" value="RNA12"/>
    <property type="match status" value="1"/>
</dbReference>
<feature type="compositionally biased region" description="Basic and acidic residues" evidence="13">
    <location>
        <begin position="514"/>
        <end position="528"/>
    </location>
</feature>
<keyword evidence="16" id="KW-1185">Reference proteome</keyword>
<keyword evidence="7 11" id="KW-0496">Mitochondrion</keyword>
<keyword evidence="11" id="KW-0507">mRNA processing</keyword>
<keyword evidence="12" id="KW-0175">Coiled coil</keyword>
<comment type="function">
    <text evidence="9 11">Plays a role in maintaining the mitochondrial genome and in controlling the mtDNA escape. Involved in the regulation of mtDNA nucleotide structure and number. May have a dispensable role in early maturation of pre-rRNA.</text>
</comment>
<evidence type="ECO:0000256" key="13">
    <source>
        <dbReference type="SAM" id="MobiDB-lite"/>
    </source>
</evidence>
<dbReference type="RefSeq" id="XP_025376225.1">
    <property type="nucleotide sequence ID" value="XM_025521984.1"/>
</dbReference>
<evidence type="ECO:0000256" key="2">
    <source>
        <dbReference type="ARBA" id="ARBA00010320"/>
    </source>
</evidence>
<dbReference type="FunCoup" id="A0A316YHW7">
    <property type="interactions" value="7"/>
</dbReference>
<evidence type="ECO:0000313" key="15">
    <source>
        <dbReference type="EMBL" id="PWN89027.1"/>
    </source>
</evidence>
<dbReference type="InParanoid" id="A0A316YHW7"/>
<evidence type="ECO:0000256" key="10">
    <source>
        <dbReference type="PROSITE-ProRule" id="PRU00176"/>
    </source>
</evidence>
<evidence type="ECO:0000256" key="4">
    <source>
        <dbReference type="ARBA" id="ARBA00022692"/>
    </source>
</evidence>
<evidence type="ECO:0000256" key="6">
    <source>
        <dbReference type="ARBA" id="ARBA00022989"/>
    </source>
</evidence>
<evidence type="ECO:0000313" key="16">
    <source>
        <dbReference type="Proteomes" id="UP000245768"/>
    </source>
</evidence>
<dbReference type="GeneID" id="37043900"/>
<dbReference type="PANTHER" id="PTHR32198:SF2">
    <property type="entry name" value="MITOCHONDRIAL ESCAPE PROTEIN 2"/>
    <property type="match status" value="1"/>
</dbReference>
<proteinExistence type="inferred from homology"/>
<dbReference type="InterPro" id="IPR018850">
    <property type="entry name" value="Mt_escape_2_C"/>
</dbReference>
<evidence type="ECO:0000256" key="12">
    <source>
        <dbReference type="SAM" id="Coils"/>
    </source>
</evidence>
<feature type="domain" description="RRM" evidence="14">
    <location>
        <begin position="206"/>
        <end position="281"/>
    </location>
</feature>
<dbReference type="OrthoDB" id="10267654at2759"/>
<evidence type="ECO:0000256" key="7">
    <source>
        <dbReference type="ARBA" id="ARBA00023128"/>
    </source>
</evidence>
<evidence type="ECO:0000256" key="1">
    <source>
        <dbReference type="ARBA" id="ARBA00004434"/>
    </source>
</evidence>
<dbReference type="InterPro" id="IPR000504">
    <property type="entry name" value="RRM_dom"/>
</dbReference>
<dbReference type="PROSITE" id="PS50102">
    <property type="entry name" value="RRM"/>
    <property type="match status" value="1"/>
</dbReference>
<dbReference type="STRING" id="215250.A0A316YHW7"/>
<feature type="coiled-coil region" evidence="12">
    <location>
        <begin position="803"/>
        <end position="861"/>
    </location>
</feature>
<dbReference type="Proteomes" id="UP000245768">
    <property type="component" value="Unassembled WGS sequence"/>
</dbReference>
<keyword evidence="8" id="KW-0472">Membrane</keyword>
<keyword evidence="6" id="KW-1133">Transmembrane helix</keyword>
<keyword evidence="5 11" id="KW-0999">Mitochondrion inner membrane</keyword>
<dbReference type="PANTHER" id="PTHR32198">
    <property type="entry name" value="MITOCHONDRIAL ESCAPE PROTEIN 2"/>
    <property type="match status" value="1"/>
</dbReference>
<reference evidence="15 16" key="1">
    <citation type="journal article" date="2018" name="Mol. Biol. Evol.">
        <title>Broad Genomic Sampling Reveals a Smut Pathogenic Ancestry of the Fungal Clade Ustilaginomycotina.</title>
        <authorList>
            <person name="Kijpornyongpan T."/>
            <person name="Mondo S.J."/>
            <person name="Barry K."/>
            <person name="Sandor L."/>
            <person name="Lee J."/>
            <person name="Lipzen A."/>
            <person name="Pangilinan J."/>
            <person name="LaButti K."/>
            <person name="Hainaut M."/>
            <person name="Henrissat B."/>
            <person name="Grigoriev I.V."/>
            <person name="Spatafora J.W."/>
            <person name="Aime M.C."/>
        </authorList>
    </citation>
    <scope>NUCLEOTIDE SEQUENCE [LARGE SCALE GENOMIC DNA]</scope>
    <source>
        <strain evidence="15 16">MCA 4198</strain>
    </source>
</reference>
<feature type="region of interest" description="Disordered" evidence="13">
    <location>
        <begin position="514"/>
        <end position="553"/>
    </location>
</feature>
<feature type="region of interest" description="Disordered" evidence="13">
    <location>
        <begin position="30"/>
        <end position="66"/>
    </location>
</feature>
<organism evidence="15 16">
    <name type="scientific">Acaromyces ingoldii</name>
    <dbReference type="NCBI Taxonomy" id="215250"/>
    <lineage>
        <taxon>Eukaryota</taxon>
        <taxon>Fungi</taxon>
        <taxon>Dikarya</taxon>
        <taxon>Basidiomycota</taxon>
        <taxon>Ustilaginomycotina</taxon>
        <taxon>Exobasidiomycetes</taxon>
        <taxon>Exobasidiales</taxon>
        <taxon>Cryptobasidiaceae</taxon>
        <taxon>Acaromyces</taxon>
    </lineage>
</organism>
<evidence type="ECO:0000256" key="8">
    <source>
        <dbReference type="ARBA" id="ARBA00023136"/>
    </source>
</evidence>
<dbReference type="SUPFAM" id="SSF54928">
    <property type="entry name" value="RNA-binding domain, RBD"/>
    <property type="match status" value="1"/>
</dbReference>
<evidence type="ECO:0000259" key="14">
    <source>
        <dbReference type="PROSITE" id="PS50102"/>
    </source>
</evidence>
<dbReference type="InterPro" id="IPR039627">
    <property type="entry name" value="Yme2_C"/>
</dbReference>
<feature type="compositionally biased region" description="Low complexity" evidence="13">
    <location>
        <begin position="529"/>
        <end position="543"/>
    </location>
</feature>
<evidence type="ECO:0000256" key="3">
    <source>
        <dbReference type="ARBA" id="ARBA00020222"/>
    </source>
</evidence>
<comment type="similarity">
    <text evidence="2 11">Belongs to the YME2 family.</text>
</comment>
<comment type="subcellular location">
    <subcellularLocation>
        <location evidence="1 11">Mitochondrion inner membrane</location>
        <topology evidence="1 11">Single-pass membrane protein</topology>
    </subcellularLocation>
</comment>
<name>A0A316YHW7_9BASI</name>
<evidence type="ECO:0000256" key="9">
    <source>
        <dbReference type="ARBA" id="ARBA00025276"/>
    </source>
</evidence>
<accession>A0A316YHW7</accession>
<dbReference type="GO" id="GO:0005743">
    <property type="term" value="C:mitochondrial inner membrane"/>
    <property type="evidence" value="ECO:0007669"/>
    <property type="project" value="UniProtKB-SubCell"/>
</dbReference>
<sequence>MIPARCLSRPLPLAARATVPISTARRLRLASDGPAGTRLGSTLTLPKSDSESAPPSAADPKEVPPGSQISHLYYDSIFPLRSGRADPRALLSRLQGEKPLESLRYTIETEASNIGHGFQVVGVEERRKDGGAFVTFAYKTASAADDGKKTLDDIKEKLSPTLQPFHLSMPSLSAMLPSALSSLTAPRAHLVQGTPWLEDLARYPSRTIRLNFTSGKTTLTEQAIWEKLRPYGRVLKLDVDASKGVATAVYARMRAATSARNCLYGAALAEGQTVTIDYVDPLHSHKIWDWLTSHPRIVLPIAAFLLGTLTYAVFDPVRQFFIKTHVEGMFDWEHYPILAWIRAKTTKYIPASYRSFTSSGDNEGEEGGKEVTGDEEWFERRQAAKEIEDLLREAPTTFITIAGPRGSGKHMLLERSVVGNSSIKHLTIDCESIARQAKGGGEGSLVGAVACQTGYFPVFGWVNSLNNLIDLAAVGLIGSKAGFSTPVEEQLKKVLNVTTAALVSVKEDTLAKKQKQRAAEAKKAKKDSPSSTATTPATSALSKAEGKEGESTGEASYDAPVVVLDNFHHKGLKSDMLWTVLADWAAELTASQTAHVVFVSDNPVAMGKTLSRALPNQPFQGVTLADADEERARNYVFSKIKLAADAKGTQDDKRWIDVLGGRLTDLENLVQKVALGQDIRQAVGEIVARTVVEVRKNAFGDDVEDAKLLPWSRAQAWALVSKLAAASREEGVSYYSLLYDDFKGDEAAIKAMEQAELLSVKHVESRPSTIRAGRPVVHEAMRALVEDTVFADTQKLLSNSSGIEKAEADVQACEREMRELAELKASSTAIKDRLDWLMAKMHEAQDKVRKLEGANADIKTRLAEAK</sequence>
<gene>
    <name evidence="15" type="ORF">FA10DRAFT_267628</name>
</gene>
<dbReference type="GO" id="GO:0006397">
    <property type="term" value="P:mRNA processing"/>
    <property type="evidence" value="ECO:0007669"/>
    <property type="project" value="UniProtKB-UniRule"/>
</dbReference>